<name>A0ABY3MUK0_9GAMM</name>
<sequence>MKNCFYKFILITSIMLSGCEDSSDSVNNGDVACTEQYVSGLTIEIIDKATGEPIACNVTAIIEDNDYSEEVTSFSSGECDNAQYLQGAGERSGIYNIHVSKEGYLDWSVYNIELTSNVCHVETVHIIAELEK</sequence>
<organism evidence="1 2">
    <name type="scientific">Colwellia echini</name>
    <dbReference type="NCBI Taxonomy" id="1982103"/>
    <lineage>
        <taxon>Bacteria</taxon>
        <taxon>Pseudomonadati</taxon>
        <taxon>Pseudomonadota</taxon>
        <taxon>Gammaproteobacteria</taxon>
        <taxon>Alteromonadales</taxon>
        <taxon>Colwelliaceae</taxon>
        <taxon>Colwellia</taxon>
    </lineage>
</organism>
<accession>A0ABY3MUK0</accession>
<evidence type="ECO:0000313" key="1">
    <source>
        <dbReference type="EMBL" id="TYK64860.1"/>
    </source>
</evidence>
<dbReference type="EMBL" id="PJAI02000017">
    <property type="protein sequence ID" value="TYK64860.1"/>
    <property type="molecule type" value="Genomic_DNA"/>
</dbReference>
<dbReference type="Proteomes" id="UP000815846">
    <property type="component" value="Unassembled WGS sequence"/>
</dbReference>
<keyword evidence="2" id="KW-1185">Reference proteome</keyword>
<proteinExistence type="predicted"/>
<comment type="caution">
    <text evidence="1">The sequence shown here is derived from an EMBL/GenBank/DDBJ whole genome shotgun (WGS) entry which is preliminary data.</text>
</comment>
<gene>
    <name evidence="1" type="ORF">CWS31_013675</name>
</gene>
<evidence type="ECO:0000313" key="2">
    <source>
        <dbReference type="Proteomes" id="UP000815846"/>
    </source>
</evidence>
<reference evidence="1 2" key="1">
    <citation type="submission" date="2019-08" db="EMBL/GenBank/DDBJ databases">
        <title>Microbe sample from Colwellia echini.</title>
        <authorList>
            <person name="Christiansen L."/>
            <person name="Pathiraja D."/>
            <person name="Schultz-Johansen M."/>
            <person name="Choi I.-G."/>
            <person name="Stougaard P."/>
        </authorList>
    </citation>
    <scope>NUCLEOTIDE SEQUENCE [LARGE SCALE GENOMIC DNA]</scope>
    <source>
        <strain evidence="1 2">A3</strain>
    </source>
</reference>
<dbReference type="RefSeq" id="WP_101343964.1">
    <property type="nucleotide sequence ID" value="NZ_PJAI02000017.1"/>
</dbReference>
<evidence type="ECO:0008006" key="3">
    <source>
        <dbReference type="Google" id="ProtNLM"/>
    </source>
</evidence>
<protein>
    <recommendedName>
        <fullName evidence="3">Carboxypeptidase regulatory-like domain-containing protein</fullName>
    </recommendedName>
</protein>
<dbReference type="PROSITE" id="PS51257">
    <property type="entry name" value="PROKAR_LIPOPROTEIN"/>
    <property type="match status" value="1"/>
</dbReference>